<organism evidence="2 3">
    <name type="scientific">Mariniphaga sediminis</name>
    <dbReference type="NCBI Taxonomy" id="1628158"/>
    <lineage>
        <taxon>Bacteria</taxon>
        <taxon>Pseudomonadati</taxon>
        <taxon>Bacteroidota</taxon>
        <taxon>Bacteroidia</taxon>
        <taxon>Marinilabiliales</taxon>
        <taxon>Prolixibacteraceae</taxon>
        <taxon>Mariniphaga</taxon>
    </lineage>
</organism>
<comment type="caution">
    <text evidence="2">The sequence shown here is derived from an EMBL/GenBank/DDBJ whole genome shotgun (WGS) entry which is preliminary data.</text>
</comment>
<keyword evidence="3" id="KW-1185">Reference proteome</keyword>
<keyword evidence="1" id="KW-1133">Transmembrane helix</keyword>
<keyword evidence="1" id="KW-0472">Membrane</keyword>
<keyword evidence="1" id="KW-0812">Transmembrane</keyword>
<sequence length="229" mass="25578">MELLNSVFLPMLTGHLVADFWLQPGSWVHHKRENGWKSAKLVLHSGIASLLPVLFTFQLGLWWFFPVIFVLHFFTDFFKSKLPDTILAFLVDQLLHIGVLLVLAVFATSAEISEGLTGFWIYAVGFVLVTSPLGIFTGMFLNVVIPDKSKAFKLDVSAWIGILERVLILVFITSDQVAALGFLIAAKSIFRFNDTREDGNKKAEFFLLGTLLSFTLAIVVGLVINWLSS</sequence>
<evidence type="ECO:0000313" key="2">
    <source>
        <dbReference type="EMBL" id="RIH66775.1"/>
    </source>
</evidence>
<feature type="transmembrane region" description="Helical" evidence="1">
    <location>
        <begin position="166"/>
        <end position="185"/>
    </location>
</feature>
<name>A0A399D4C9_9BACT</name>
<dbReference type="EMBL" id="QWET01000002">
    <property type="protein sequence ID" value="RIH66775.1"/>
    <property type="molecule type" value="Genomic_DNA"/>
</dbReference>
<protein>
    <submittedName>
        <fullName evidence="2">DUF3307 domain-containing protein</fullName>
    </submittedName>
</protein>
<proteinExistence type="predicted"/>
<gene>
    <name evidence="2" type="ORF">D1164_04060</name>
</gene>
<evidence type="ECO:0000256" key="1">
    <source>
        <dbReference type="SAM" id="Phobius"/>
    </source>
</evidence>
<feature type="transmembrane region" description="Helical" evidence="1">
    <location>
        <begin position="205"/>
        <end position="227"/>
    </location>
</feature>
<feature type="transmembrane region" description="Helical" evidence="1">
    <location>
        <begin position="86"/>
        <end position="107"/>
    </location>
</feature>
<dbReference type="InterPro" id="IPR021737">
    <property type="entry name" value="Phage_phiKZ_Orf197"/>
</dbReference>
<dbReference type="AlphaFoldDB" id="A0A399D4C9"/>
<accession>A0A399D4C9</accession>
<dbReference type="Pfam" id="PF11750">
    <property type="entry name" value="DUF3307"/>
    <property type="match status" value="1"/>
</dbReference>
<dbReference type="Proteomes" id="UP000266441">
    <property type="component" value="Unassembled WGS sequence"/>
</dbReference>
<feature type="transmembrane region" description="Helical" evidence="1">
    <location>
        <begin position="119"/>
        <end position="145"/>
    </location>
</feature>
<dbReference type="RefSeq" id="WP_119348647.1">
    <property type="nucleotide sequence ID" value="NZ_QWET01000002.1"/>
</dbReference>
<dbReference type="OrthoDB" id="8536716at2"/>
<evidence type="ECO:0000313" key="3">
    <source>
        <dbReference type="Proteomes" id="UP000266441"/>
    </source>
</evidence>
<reference evidence="2 3" key="1">
    <citation type="journal article" date="2015" name="Int. J. Syst. Evol. Microbiol.">
        <title>Mariniphaga sediminis sp. nov., isolated from coastal sediment.</title>
        <authorList>
            <person name="Wang F.Q."/>
            <person name="Shen Q.Y."/>
            <person name="Chen G.J."/>
            <person name="Du Z.J."/>
        </authorList>
    </citation>
    <scope>NUCLEOTIDE SEQUENCE [LARGE SCALE GENOMIC DNA]</scope>
    <source>
        <strain evidence="2 3">SY21</strain>
    </source>
</reference>
<feature type="transmembrane region" description="Helical" evidence="1">
    <location>
        <begin position="50"/>
        <end position="74"/>
    </location>
</feature>